<keyword evidence="2 3" id="KW-0812">Transmembrane</keyword>
<feature type="transmembrane region" description="Helical" evidence="2">
    <location>
        <begin position="35"/>
        <end position="56"/>
    </location>
</feature>
<evidence type="ECO:0000256" key="1">
    <source>
        <dbReference type="SAM" id="MobiDB-lite"/>
    </source>
</evidence>
<sequence>MRVFTIFRALFVRSLFGAHGLIAIWRLYMVIGEIWCWYLSVTLLGLLIETVVTLAVKRGKEWKWFCPSVFFYLASVVPAIWFLELHAMEDRIEEKAEQERFNITTQNQNRSVEDLKIIIKDLGIDFSFPLSLTADLWLRVLEQFLLLMLIVGRWVLPKGALSHDQLSQLLLVYVGTAADIVEFYEAFNEEAVKYNPLLIYILLGIWTMSLLQFTLVVTATRARRDLVGVPSGLILAMKEEAPSCCNPEIYGIIVSILMQDCPFLVIRLLLIFYYHVVSYTNMFFTSKNSLVILLLLYRVVVIQTTDKKKSRSSGLTTREKSVEELQSKSNIEVHNLLHSSKSAPNVSIINGNSAFRSFDSLPIDVTTDVIVGVEGLVDDTTHHSKIESKSDIGNGPVINMERVPITEGQEIQRSDEKRANDIGNGEIQRRIKNIPVLEERRLLALERHIKRKRRRRPYVKKMKNSDNTEHQLDKTMASSNGEMADDPGAFDFKDERIQVSDGEGRECCILNKIVGTRMPALEKYEENQIDLQIKHELIENVEAQSTKMEVVKDKEQSVQFDKLVKHLLDGVKLDLLNRVEDELNSKSKEVEEEGQIKKDEGAGMEVKQEGENLTSVEEVNTSPPKDTLMEVNRVNDKNLKKEKENLHNEGHIKCLERAKDPEIQTDDIRVENPGQSSSGPKEPKPIDSESEAMKSNELVKLRWKR</sequence>
<dbReference type="Pfam" id="PF09772">
    <property type="entry name" value="Tmem26"/>
    <property type="match status" value="1"/>
</dbReference>
<dbReference type="AlphaFoldDB" id="K1S280"/>
<keyword evidence="2" id="KW-0472">Membrane</keyword>
<feature type="compositionally biased region" description="Basic and acidic residues" evidence="1">
    <location>
        <begin position="633"/>
        <end position="670"/>
    </location>
</feature>
<dbReference type="InterPro" id="IPR019169">
    <property type="entry name" value="Transmembrane_26"/>
</dbReference>
<proteinExistence type="predicted"/>
<evidence type="ECO:0000313" key="3">
    <source>
        <dbReference type="EMBL" id="EKC41411.1"/>
    </source>
</evidence>
<organism evidence="3">
    <name type="scientific">Magallana gigas</name>
    <name type="common">Pacific oyster</name>
    <name type="synonym">Crassostrea gigas</name>
    <dbReference type="NCBI Taxonomy" id="29159"/>
    <lineage>
        <taxon>Eukaryota</taxon>
        <taxon>Metazoa</taxon>
        <taxon>Spiralia</taxon>
        <taxon>Lophotrochozoa</taxon>
        <taxon>Mollusca</taxon>
        <taxon>Bivalvia</taxon>
        <taxon>Autobranchia</taxon>
        <taxon>Pteriomorphia</taxon>
        <taxon>Ostreida</taxon>
        <taxon>Ostreoidea</taxon>
        <taxon>Ostreidae</taxon>
        <taxon>Magallana</taxon>
    </lineage>
</organism>
<dbReference type="HOGENOM" id="CLU_391416_0_0_1"/>
<dbReference type="PANTHER" id="PTHR22168:SF8">
    <property type="entry name" value="TRANSMEMBRANE PROTEIN 26"/>
    <property type="match status" value="1"/>
</dbReference>
<dbReference type="PANTHER" id="PTHR22168">
    <property type="entry name" value="TMEM26 PROTEIN"/>
    <property type="match status" value="1"/>
</dbReference>
<reference evidence="3" key="1">
    <citation type="journal article" date="2012" name="Nature">
        <title>The oyster genome reveals stress adaptation and complexity of shell formation.</title>
        <authorList>
            <person name="Zhang G."/>
            <person name="Fang X."/>
            <person name="Guo X."/>
            <person name="Li L."/>
            <person name="Luo R."/>
            <person name="Xu F."/>
            <person name="Yang P."/>
            <person name="Zhang L."/>
            <person name="Wang X."/>
            <person name="Qi H."/>
            <person name="Xiong Z."/>
            <person name="Que H."/>
            <person name="Xie Y."/>
            <person name="Holland P.W."/>
            <person name="Paps J."/>
            <person name="Zhu Y."/>
            <person name="Wu F."/>
            <person name="Chen Y."/>
            <person name="Wang J."/>
            <person name="Peng C."/>
            <person name="Meng J."/>
            <person name="Yang L."/>
            <person name="Liu J."/>
            <person name="Wen B."/>
            <person name="Zhang N."/>
            <person name="Huang Z."/>
            <person name="Zhu Q."/>
            <person name="Feng Y."/>
            <person name="Mount A."/>
            <person name="Hedgecock D."/>
            <person name="Xu Z."/>
            <person name="Liu Y."/>
            <person name="Domazet-Loso T."/>
            <person name="Du Y."/>
            <person name="Sun X."/>
            <person name="Zhang S."/>
            <person name="Liu B."/>
            <person name="Cheng P."/>
            <person name="Jiang X."/>
            <person name="Li J."/>
            <person name="Fan D."/>
            <person name="Wang W."/>
            <person name="Fu W."/>
            <person name="Wang T."/>
            <person name="Wang B."/>
            <person name="Zhang J."/>
            <person name="Peng Z."/>
            <person name="Li Y."/>
            <person name="Li N."/>
            <person name="Wang J."/>
            <person name="Chen M."/>
            <person name="He Y."/>
            <person name="Tan F."/>
            <person name="Song X."/>
            <person name="Zheng Q."/>
            <person name="Huang R."/>
            <person name="Yang H."/>
            <person name="Du X."/>
            <person name="Chen L."/>
            <person name="Yang M."/>
            <person name="Gaffney P.M."/>
            <person name="Wang S."/>
            <person name="Luo L."/>
            <person name="She Z."/>
            <person name="Ming Y."/>
            <person name="Huang W."/>
            <person name="Zhang S."/>
            <person name="Huang B."/>
            <person name="Zhang Y."/>
            <person name="Qu T."/>
            <person name="Ni P."/>
            <person name="Miao G."/>
            <person name="Wang J."/>
            <person name="Wang Q."/>
            <person name="Steinberg C.E."/>
            <person name="Wang H."/>
            <person name="Li N."/>
            <person name="Qian L."/>
            <person name="Zhang G."/>
            <person name="Li Y."/>
            <person name="Yang H."/>
            <person name="Liu X."/>
            <person name="Wang J."/>
            <person name="Yin Y."/>
            <person name="Wang J."/>
        </authorList>
    </citation>
    <scope>NUCLEOTIDE SEQUENCE [LARGE SCALE GENOMIC DNA]</scope>
    <source>
        <strain evidence="3">05x7-T-G4-1.051#20</strain>
    </source>
</reference>
<feature type="compositionally biased region" description="Basic and acidic residues" evidence="1">
    <location>
        <begin position="681"/>
        <end position="705"/>
    </location>
</feature>
<protein>
    <submittedName>
        <fullName evidence="3">Transmembrane protein 26</fullName>
    </submittedName>
</protein>
<feature type="transmembrane region" description="Helical" evidence="2">
    <location>
        <begin position="6"/>
        <end position="28"/>
    </location>
</feature>
<feature type="compositionally biased region" description="Polar residues" evidence="1">
    <location>
        <begin position="611"/>
        <end position="624"/>
    </location>
</feature>
<feature type="region of interest" description="Disordered" evidence="1">
    <location>
        <begin position="585"/>
        <end position="705"/>
    </location>
</feature>
<feature type="compositionally biased region" description="Basic and acidic residues" evidence="1">
    <location>
        <begin position="585"/>
        <end position="610"/>
    </location>
</feature>
<evidence type="ECO:0000256" key="2">
    <source>
        <dbReference type="SAM" id="Phobius"/>
    </source>
</evidence>
<accession>K1S280</accession>
<feature type="transmembrane region" description="Helical" evidence="2">
    <location>
        <begin position="62"/>
        <end position="83"/>
    </location>
</feature>
<gene>
    <name evidence="3" type="ORF">CGI_10025687</name>
</gene>
<feature type="transmembrane region" description="Helical" evidence="2">
    <location>
        <begin position="197"/>
        <end position="217"/>
    </location>
</feature>
<dbReference type="EMBL" id="JH816368">
    <property type="protein sequence ID" value="EKC41411.1"/>
    <property type="molecule type" value="Genomic_DNA"/>
</dbReference>
<keyword evidence="2" id="KW-1133">Transmembrane helix</keyword>
<feature type="transmembrane region" description="Helical" evidence="2">
    <location>
        <begin position="136"/>
        <end position="156"/>
    </location>
</feature>
<feature type="transmembrane region" description="Helical" evidence="2">
    <location>
        <begin position="249"/>
        <end position="276"/>
    </location>
</feature>
<dbReference type="InParanoid" id="K1S280"/>
<name>K1S280_MAGGI</name>